<dbReference type="EMBL" id="MAAO01000006">
    <property type="protein sequence ID" value="OUR96553.1"/>
    <property type="molecule type" value="Genomic_DNA"/>
</dbReference>
<sequence length="150" mass="17109">MIKILLSYILLSTICSANYVEKPKLYTRREMRKLSALEFKQILKEASSALPTKKEYPPLAPGKVAQIHHHWKDTGAALHEIAQIIKINNTLSRKGLSFFKNCAKNKQVLTEFAAICLTHYSVFIRTNRIGSIKKNEFPREVVRLASILVD</sequence>
<protein>
    <submittedName>
        <fullName evidence="1">Uncharacterized protein</fullName>
    </submittedName>
</protein>
<dbReference type="AlphaFoldDB" id="A0A1Y5F6M8"/>
<gene>
    <name evidence="1" type="ORF">A9Q84_09395</name>
</gene>
<dbReference type="Proteomes" id="UP000196531">
    <property type="component" value="Unassembled WGS sequence"/>
</dbReference>
<reference evidence="2" key="1">
    <citation type="journal article" date="2017" name="Proc. Natl. Acad. Sci. U.S.A.">
        <title>Simulation of Deepwater Horizon oil plume reveals substrate specialization within a complex community of hydrocarbon-degraders.</title>
        <authorList>
            <person name="Hu P."/>
            <person name="Dubinsky E.A."/>
            <person name="Probst A.J."/>
            <person name="Wang J."/>
            <person name="Sieber C.M.K."/>
            <person name="Tom L.M."/>
            <person name="Gardinali P."/>
            <person name="Banfield J.F."/>
            <person name="Atlas R.M."/>
            <person name="Andersen G.L."/>
        </authorList>
    </citation>
    <scope>NUCLEOTIDE SEQUENCE [LARGE SCALE GENOMIC DNA]</scope>
</reference>
<accession>A0A1Y5F6M8</accession>
<comment type="caution">
    <text evidence="1">The sequence shown here is derived from an EMBL/GenBank/DDBJ whole genome shotgun (WGS) entry which is preliminary data.</text>
</comment>
<proteinExistence type="predicted"/>
<evidence type="ECO:0000313" key="1">
    <source>
        <dbReference type="EMBL" id="OUR96553.1"/>
    </source>
</evidence>
<name>A0A1Y5F6M8_9BACT</name>
<evidence type="ECO:0000313" key="2">
    <source>
        <dbReference type="Proteomes" id="UP000196531"/>
    </source>
</evidence>
<organism evidence="1 2">
    <name type="scientific">Halobacteriovorax marinus</name>
    <dbReference type="NCBI Taxonomy" id="97084"/>
    <lineage>
        <taxon>Bacteria</taxon>
        <taxon>Pseudomonadati</taxon>
        <taxon>Bdellovibrionota</taxon>
        <taxon>Bacteriovoracia</taxon>
        <taxon>Bacteriovoracales</taxon>
        <taxon>Halobacteriovoraceae</taxon>
        <taxon>Halobacteriovorax</taxon>
    </lineage>
</organism>